<evidence type="ECO:0000313" key="3">
    <source>
        <dbReference type="Proteomes" id="UP000261580"/>
    </source>
</evidence>
<evidence type="ECO:0000259" key="1">
    <source>
        <dbReference type="Pfam" id="PF19277"/>
    </source>
</evidence>
<dbReference type="PANTHER" id="PTHR12563">
    <property type="entry name" value="GLYCEROL-3-PHOSPHATE ACYLTRANSFERASE"/>
    <property type="match status" value="1"/>
</dbReference>
<dbReference type="GO" id="GO:0004366">
    <property type="term" value="F:glycerol-3-phosphate O-acyltransferase activity"/>
    <property type="evidence" value="ECO:0007669"/>
    <property type="project" value="TreeGrafter"/>
</dbReference>
<proteinExistence type="predicted"/>
<dbReference type="Proteomes" id="UP000261580">
    <property type="component" value="Unassembled WGS sequence"/>
</dbReference>
<protein>
    <submittedName>
        <fullName evidence="2">Glyceronephosphate O-acyltransferase</fullName>
    </submittedName>
</protein>
<organism evidence="2 3">
    <name type="scientific">Neolamprologus brichardi</name>
    <name type="common">Fairy cichlid</name>
    <name type="synonym">Lamprologus brichardi</name>
    <dbReference type="NCBI Taxonomy" id="32507"/>
    <lineage>
        <taxon>Eukaryota</taxon>
        <taxon>Metazoa</taxon>
        <taxon>Chordata</taxon>
        <taxon>Craniata</taxon>
        <taxon>Vertebrata</taxon>
        <taxon>Euteleostomi</taxon>
        <taxon>Actinopterygii</taxon>
        <taxon>Neopterygii</taxon>
        <taxon>Teleostei</taxon>
        <taxon>Neoteleostei</taxon>
        <taxon>Acanthomorphata</taxon>
        <taxon>Ovalentaria</taxon>
        <taxon>Cichlomorphae</taxon>
        <taxon>Cichliformes</taxon>
        <taxon>Cichlidae</taxon>
        <taxon>African cichlids</taxon>
        <taxon>Pseudocrenilabrinae</taxon>
        <taxon>Lamprologini</taxon>
        <taxon>Neolamprologus</taxon>
    </lineage>
</organism>
<dbReference type="GO" id="GO:0006631">
    <property type="term" value="P:fatty acid metabolic process"/>
    <property type="evidence" value="ECO:0007669"/>
    <property type="project" value="TreeGrafter"/>
</dbReference>
<sequence length="462" mass="52842">SQSLHLFYPMLKKRDDFEDILEERRNSSDLRYALKCYTPVLYKGLTPCKVSELKQMVLQSDQLGYVITQVSKEKGMTTDEVTGEAAAILEEMAQRLQLSTVRFFAFTLSKVFKTLFRSICVNEEGLQRLQQAIHNHPVVLLPSHRSLLNIVMDPFLKGEVFDISLVPVSISYERTLEEALYARELLGVPKPKESTSGLFKARKILSEDYGSIHVYFGQPVSVRSLAESRVNRSQFNLIPRHIPTRPSEEILSFVNDSAYRLVRAQEENMVLKPWVLLAFVLLQKQATEDKPGTALDELTEQAVWLRDLSRHYGAFLHWPGTVRAQLSLSVFKKSLKLKEIYNSFSFLRNMFSNEFILCPGATVQDFEEACYLLVKTGALQINQQEVLITERGHRTLAFLTSVLDPFLQGYQVREMHTHRITVGLKVNVGVGLCNIDSQSNKTLICKRLSMMHRKVVHKGRLK</sequence>
<dbReference type="GO" id="GO:0016287">
    <property type="term" value="F:glycerone-phosphate O-acyltransferase activity"/>
    <property type="evidence" value="ECO:0007669"/>
    <property type="project" value="TreeGrafter"/>
</dbReference>
<evidence type="ECO:0000313" key="2">
    <source>
        <dbReference type="Ensembl" id="ENSNBRP00000013285.1"/>
    </source>
</evidence>
<reference evidence="2" key="1">
    <citation type="submission" date="2025-08" db="UniProtKB">
        <authorList>
            <consortium name="Ensembl"/>
        </authorList>
    </citation>
    <scope>IDENTIFICATION</scope>
</reference>
<dbReference type="STRING" id="32507.ENSNBRP00000013285"/>
<name>A0A3Q4GTQ7_NEOBR</name>
<accession>A0A3Q4GTQ7</accession>
<reference evidence="2" key="2">
    <citation type="submission" date="2025-09" db="UniProtKB">
        <authorList>
            <consortium name="Ensembl"/>
        </authorList>
    </citation>
    <scope>IDENTIFICATION</scope>
</reference>
<dbReference type="InterPro" id="IPR022284">
    <property type="entry name" value="GPAT/DHAPAT"/>
</dbReference>
<dbReference type="GO" id="GO:0005778">
    <property type="term" value="C:peroxisomal membrane"/>
    <property type="evidence" value="ECO:0007669"/>
    <property type="project" value="TreeGrafter"/>
</dbReference>
<dbReference type="Ensembl" id="ENSNBRT00000013657.1">
    <property type="protein sequence ID" value="ENSNBRP00000013285.1"/>
    <property type="gene ID" value="ENSNBRG00000010250.1"/>
</dbReference>
<keyword evidence="3" id="KW-1185">Reference proteome</keyword>
<dbReference type="GO" id="GO:0008611">
    <property type="term" value="P:ether lipid biosynthetic process"/>
    <property type="evidence" value="ECO:0007669"/>
    <property type="project" value="TreeGrafter"/>
</dbReference>
<dbReference type="GeneTree" id="ENSGT00520000055570"/>
<feature type="domain" description="GPAT/DHAPAT C-terminal" evidence="1">
    <location>
        <begin position="328"/>
        <end position="412"/>
    </location>
</feature>
<dbReference type="Pfam" id="PF19277">
    <property type="entry name" value="GPAT_C"/>
    <property type="match status" value="2"/>
</dbReference>
<feature type="domain" description="GPAT/DHAPAT C-terminal" evidence="1">
    <location>
        <begin position="181"/>
        <end position="323"/>
    </location>
</feature>
<dbReference type="AlphaFoldDB" id="A0A3Q4GTQ7"/>
<dbReference type="PANTHER" id="PTHR12563:SF20">
    <property type="entry name" value="DIHYDROXYACETONE PHOSPHATE ACYLTRANSFERASE"/>
    <property type="match status" value="1"/>
</dbReference>
<dbReference type="Bgee" id="ENSNBRG00000010250">
    <property type="expression patterns" value="Expressed in skeletal muscle tissue and 4 other cell types or tissues"/>
</dbReference>
<dbReference type="InterPro" id="IPR045520">
    <property type="entry name" value="GPAT/DHAPAT_C"/>
</dbReference>
<dbReference type="GO" id="GO:0019432">
    <property type="term" value="P:triglyceride biosynthetic process"/>
    <property type="evidence" value="ECO:0007669"/>
    <property type="project" value="TreeGrafter"/>
</dbReference>
<dbReference type="GO" id="GO:0031966">
    <property type="term" value="C:mitochondrial membrane"/>
    <property type="evidence" value="ECO:0007669"/>
    <property type="project" value="TreeGrafter"/>
</dbReference>
<dbReference type="GO" id="GO:0008654">
    <property type="term" value="P:phospholipid biosynthetic process"/>
    <property type="evidence" value="ECO:0007669"/>
    <property type="project" value="TreeGrafter"/>
</dbReference>